<comment type="similarity">
    <text evidence="1 2">Belongs to the CutC family.</text>
</comment>
<evidence type="ECO:0000256" key="2">
    <source>
        <dbReference type="HAMAP-Rule" id="MF_00795"/>
    </source>
</evidence>
<dbReference type="SUPFAM" id="SSF110395">
    <property type="entry name" value="CutC-like"/>
    <property type="match status" value="1"/>
</dbReference>
<dbReference type="Proteomes" id="UP000266895">
    <property type="component" value="Chromosome"/>
</dbReference>
<dbReference type="AlphaFoldDB" id="A0A3S4RFP3"/>
<dbReference type="GO" id="GO:0005737">
    <property type="term" value="C:cytoplasm"/>
    <property type="evidence" value="ECO:0007669"/>
    <property type="project" value="UniProtKB-SubCell"/>
</dbReference>
<keyword evidence="5" id="KW-1185">Reference proteome</keyword>
<evidence type="ECO:0000256" key="1">
    <source>
        <dbReference type="ARBA" id="ARBA00007768"/>
    </source>
</evidence>
<accession>A0A3S4RFP3</accession>
<keyword evidence="2" id="KW-0963">Cytoplasm</keyword>
<dbReference type="OrthoDB" id="9815677at2"/>
<proteinExistence type="inferred from homology"/>
<name>A0A3S4RFP3_9ACTO</name>
<dbReference type="Gene3D" id="3.20.20.380">
    <property type="entry name" value="Copper homeostasis (CutC) domain"/>
    <property type="match status" value="1"/>
</dbReference>
<sequence>MNAMRLSGAAPSLRHHTTPHHETPWRDPAHVVVETCVEDVEGVRLSARAGADRAELCDNLAVGGTTPSIGTVEAAIFAAAEEVAHRRAVAGPRWAERPEGAPFGLRVMIRPRGGGFIFTSDERRSMIADVRRIAALSREMSEYTRPLRLGRHGRALPPAVDLGFVMGALTEDHTVDRGLLRLLIDTADGAPVTFHRAIDTCRDLVEAYGDLGGIGVDYVLTAGGAPTAAQGVEVLRGMVEAGGPRVIAAGTIRPDSLAAVVGASGVREVHMRCTAPGTTLAEPQRTDEEQVRLAVETAHALTPPR</sequence>
<evidence type="ECO:0000313" key="4">
    <source>
        <dbReference type="EMBL" id="VEG28314.1"/>
    </source>
</evidence>
<dbReference type="GO" id="GO:0005507">
    <property type="term" value="F:copper ion binding"/>
    <property type="evidence" value="ECO:0007669"/>
    <property type="project" value="TreeGrafter"/>
</dbReference>
<dbReference type="PANTHER" id="PTHR12598">
    <property type="entry name" value="COPPER HOMEOSTASIS PROTEIN CUTC"/>
    <property type="match status" value="1"/>
</dbReference>
<organism evidence="4 5">
    <name type="scientific">Actinomyces howellii</name>
    <dbReference type="NCBI Taxonomy" id="52771"/>
    <lineage>
        <taxon>Bacteria</taxon>
        <taxon>Bacillati</taxon>
        <taxon>Actinomycetota</taxon>
        <taxon>Actinomycetes</taxon>
        <taxon>Actinomycetales</taxon>
        <taxon>Actinomycetaceae</taxon>
        <taxon>Actinomyces</taxon>
    </lineage>
</organism>
<gene>
    <name evidence="2 4" type="primary">cutC</name>
    <name evidence="4" type="ORF">NCTC11636_01474</name>
</gene>
<dbReference type="EMBL" id="LR134350">
    <property type="protein sequence ID" value="VEG28314.1"/>
    <property type="molecule type" value="Genomic_DNA"/>
</dbReference>
<protein>
    <recommendedName>
        <fullName evidence="2">PF03932 family protein CutC</fullName>
    </recommendedName>
</protein>
<dbReference type="Pfam" id="PF03932">
    <property type="entry name" value="CutC"/>
    <property type="match status" value="2"/>
</dbReference>
<dbReference type="InterPro" id="IPR005627">
    <property type="entry name" value="CutC-like"/>
</dbReference>
<reference evidence="4 5" key="1">
    <citation type="submission" date="2018-12" db="EMBL/GenBank/DDBJ databases">
        <authorList>
            <consortium name="Pathogen Informatics"/>
        </authorList>
    </citation>
    <scope>NUCLEOTIDE SEQUENCE [LARGE SCALE GENOMIC DNA]</scope>
    <source>
        <strain evidence="4 5">NCTC11636</strain>
    </source>
</reference>
<dbReference type="KEGG" id="ahw:NCTC11636_01474"/>
<evidence type="ECO:0000313" key="5">
    <source>
        <dbReference type="Proteomes" id="UP000266895"/>
    </source>
</evidence>
<dbReference type="PANTHER" id="PTHR12598:SF0">
    <property type="entry name" value="COPPER HOMEOSTASIS PROTEIN CUTC HOMOLOG"/>
    <property type="match status" value="1"/>
</dbReference>
<comment type="caution">
    <text evidence="2">Once thought to be involved in copper homeostasis, experiments in E.coli have shown this is not the case.</text>
</comment>
<evidence type="ECO:0000256" key="3">
    <source>
        <dbReference type="SAM" id="MobiDB-lite"/>
    </source>
</evidence>
<comment type="subcellular location">
    <subcellularLocation>
        <location evidence="2">Cytoplasm</location>
    </subcellularLocation>
</comment>
<feature type="region of interest" description="Disordered" evidence="3">
    <location>
        <begin position="1"/>
        <end position="25"/>
    </location>
</feature>
<dbReference type="InterPro" id="IPR036822">
    <property type="entry name" value="CutC-like_dom_sf"/>
</dbReference>
<dbReference type="HAMAP" id="MF_00795">
    <property type="entry name" value="CutC"/>
    <property type="match status" value="1"/>
</dbReference>